<reference evidence="1" key="1">
    <citation type="submission" date="2021-06" db="EMBL/GenBank/DDBJ databases">
        <authorList>
            <person name="Kallberg Y."/>
            <person name="Tangrot J."/>
            <person name="Rosling A."/>
        </authorList>
    </citation>
    <scope>NUCLEOTIDE SEQUENCE</scope>
    <source>
        <strain evidence="1">CL356</strain>
    </source>
</reference>
<evidence type="ECO:0000313" key="2">
    <source>
        <dbReference type="Proteomes" id="UP000789525"/>
    </source>
</evidence>
<proteinExistence type="predicted"/>
<gene>
    <name evidence="1" type="ORF">ACOLOM_LOCUS3249</name>
</gene>
<dbReference type="EMBL" id="CAJVPT010004736">
    <property type="protein sequence ID" value="CAG8511689.1"/>
    <property type="molecule type" value="Genomic_DNA"/>
</dbReference>
<name>A0ACA9L5H8_9GLOM</name>
<accession>A0ACA9L5H8</accession>
<keyword evidence="2" id="KW-1185">Reference proteome</keyword>
<dbReference type="Proteomes" id="UP000789525">
    <property type="component" value="Unassembled WGS sequence"/>
</dbReference>
<sequence>MVQPQSQKSNNEPYGHCGYSLTLTYSPSEKTSSGTYSYNPSYKQGNGPINTNNNAHYRNHRFLNNYQSQEQDSYSIADGESQQKKENSQNQSSLKDELNSNASVMPQISLAATLQCDQNNPPITLPPRSEDSLSVDMLALFEV</sequence>
<evidence type="ECO:0000313" key="1">
    <source>
        <dbReference type="EMBL" id="CAG8511689.1"/>
    </source>
</evidence>
<protein>
    <submittedName>
        <fullName evidence="1">958_t:CDS:1</fullName>
    </submittedName>
</protein>
<comment type="caution">
    <text evidence="1">The sequence shown here is derived from an EMBL/GenBank/DDBJ whole genome shotgun (WGS) entry which is preliminary data.</text>
</comment>
<organism evidence="1 2">
    <name type="scientific">Acaulospora colombiana</name>
    <dbReference type="NCBI Taxonomy" id="27376"/>
    <lineage>
        <taxon>Eukaryota</taxon>
        <taxon>Fungi</taxon>
        <taxon>Fungi incertae sedis</taxon>
        <taxon>Mucoromycota</taxon>
        <taxon>Glomeromycotina</taxon>
        <taxon>Glomeromycetes</taxon>
        <taxon>Diversisporales</taxon>
        <taxon>Acaulosporaceae</taxon>
        <taxon>Acaulospora</taxon>
    </lineage>
</organism>